<sequence length="253" mass="28005">MDITFDSPGSTSARTMASMLAETILQDIVTGALPPGSKLKIRELAERYQAGVIPLREAVSRLAMSGFVEAEDQRGFRVTPISRADLEDITAVRQRIESDALRDAIESGNLEWEGAVLAAFHLVNSLPTVIGDPPRMNPEWERAHDNFHATLLAGCRSKWLKHFAATLRTQSARYRHQSLRSQDAATRDIRKEHEDIVKAVLARDAHLACELLRRHFATTTQLVLEDEAQSASSRKAARTSGRSDSQNIGNVVP</sequence>
<dbReference type="PANTHER" id="PTHR43537:SF20">
    <property type="entry name" value="HTH-TYPE TRANSCRIPTIONAL REPRESSOR GLAR"/>
    <property type="match status" value="1"/>
</dbReference>
<accession>A0A972NMM2</accession>
<dbReference type="PROSITE" id="PS50949">
    <property type="entry name" value="HTH_GNTR"/>
    <property type="match status" value="1"/>
</dbReference>
<dbReference type="GO" id="GO:0003700">
    <property type="term" value="F:DNA-binding transcription factor activity"/>
    <property type="evidence" value="ECO:0007669"/>
    <property type="project" value="InterPro"/>
</dbReference>
<dbReference type="PANTHER" id="PTHR43537">
    <property type="entry name" value="TRANSCRIPTIONAL REGULATOR, GNTR FAMILY"/>
    <property type="match status" value="1"/>
</dbReference>
<gene>
    <name evidence="6" type="ORF">GNZ13_10765</name>
</gene>
<evidence type="ECO:0000256" key="4">
    <source>
        <dbReference type="SAM" id="MobiDB-lite"/>
    </source>
</evidence>
<keyword evidence="3" id="KW-0804">Transcription</keyword>
<dbReference type="Proteomes" id="UP000655523">
    <property type="component" value="Unassembled WGS sequence"/>
</dbReference>
<dbReference type="GO" id="GO:0003677">
    <property type="term" value="F:DNA binding"/>
    <property type="evidence" value="ECO:0007669"/>
    <property type="project" value="UniProtKB-KW"/>
</dbReference>
<dbReference type="SMART" id="SM00345">
    <property type="entry name" value="HTH_GNTR"/>
    <property type="match status" value="1"/>
</dbReference>
<dbReference type="InterPro" id="IPR008920">
    <property type="entry name" value="TF_FadR/GntR_C"/>
</dbReference>
<keyword evidence="1" id="KW-0805">Transcription regulation</keyword>
<proteinExistence type="predicted"/>
<feature type="domain" description="HTH gntR-type" evidence="5">
    <location>
        <begin position="14"/>
        <end position="81"/>
    </location>
</feature>
<evidence type="ECO:0000256" key="1">
    <source>
        <dbReference type="ARBA" id="ARBA00023015"/>
    </source>
</evidence>
<keyword evidence="7" id="KW-1185">Reference proteome</keyword>
<dbReference type="Gene3D" id="1.10.10.10">
    <property type="entry name" value="Winged helix-like DNA-binding domain superfamily/Winged helix DNA-binding domain"/>
    <property type="match status" value="1"/>
</dbReference>
<keyword evidence="2" id="KW-0238">DNA-binding</keyword>
<dbReference type="RefSeq" id="WP_328807214.1">
    <property type="nucleotide sequence ID" value="NZ_WOEZ01000050.1"/>
</dbReference>
<dbReference type="AlphaFoldDB" id="A0A972NMM2"/>
<name>A0A972NMM2_9BURK</name>
<evidence type="ECO:0000256" key="2">
    <source>
        <dbReference type="ARBA" id="ARBA00023125"/>
    </source>
</evidence>
<dbReference type="SUPFAM" id="SSF48008">
    <property type="entry name" value="GntR ligand-binding domain-like"/>
    <property type="match status" value="1"/>
</dbReference>
<evidence type="ECO:0000313" key="7">
    <source>
        <dbReference type="Proteomes" id="UP000655523"/>
    </source>
</evidence>
<organism evidence="6 7">
    <name type="scientific">Paraburkholderia elongata</name>
    <dbReference type="NCBI Taxonomy" id="2675747"/>
    <lineage>
        <taxon>Bacteria</taxon>
        <taxon>Pseudomonadati</taxon>
        <taxon>Pseudomonadota</taxon>
        <taxon>Betaproteobacteria</taxon>
        <taxon>Burkholderiales</taxon>
        <taxon>Burkholderiaceae</taxon>
        <taxon>Paraburkholderia</taxon>
    </lineage>
</organism>
<reference evidence="6 7" key="1">
    <citation type="submission" date="2019-11" db="EMBL/GenBank/DDBJ databases">
        <title>Metabolism of dissolved organic matter in forest soils.</title>
        <authorList>
            <person name="Cyle K.T."/>
            <person name="Wilhelm R.C."/>
            <person name="Martinez C.E."/>
        </authorList>
    </citation>
    <scope>NUCLEOTIDE SEQUENCE [LARGE SCALE GENOMIC DNA]</scope>
    <source>
        <strain evidence="6 7">5N</strain>
    </source>
</reference>
<comment type="caution">
    <text evidence="6">The sequence shown here is derived from an EMBL/GenBank/DDBJ whole genome shotgun (WGS) entry which is preliminary data.</text>
</comment>
<feature type="compositionally biased region" description="Polar residues" evidence="4">
    <location>
        <begin position="240"/>
        <end position="253"/>
    </location>
</feature>
<dbReference type="CDD" id="cd07377">
    <property type="entry name" value="WHTH_GntR"/>
    <property type="match status" value="1"/>
</dbReference>
<evidence type="ECO:0000256" key="3">
    <source>
        <dbReference type="ARBA" id="ARBA00023163"/>
    </source>
</evidence>
<feature type="region of interest" description="Disordered" evidence="4">
    <location>
        <begin position="227"/>
        <end position="253"/>
    </location>
</feature>
<dbReference type="SMART" id="SM00895">
    <property type="entry name" value="FCD"/>
    <property type="match status" value="1"/>
</dbReference>
<dbReference type="InterPro" id="IPR036388">
    <property type="entry name" value="WH-like_DNA-bd_sf"/>
</dbReference>
<protein>
    <submittedName>
        <fullName evidence="6">FCD domain-containing protein</fullName>
    </submittedName>
</protein>
<dbReference type="EMBL" id="WOEZ01000050">
    <property type="protein sequence ID" value="NPT55073.1"/>
    <property type="molecule type" value="Genomic_DNA"/>
</dbReference>
<dbReference type="Gene3D" id="1.20.120.530">
    <property type="entry name" value="GntR ligand-binding domain-like"/>
    <property type="match status" value="1"/>
</dbReference>
<dbReference type="InterPro" id="IPR036390">
    <property type="entry name" value="WH_DNA-bd_sf"/>
</dbReference>
<evidence type="ECO:0000259" key="5">
    <source>
        <dbReference type="PROSITE" id="PS50949"/>
    </source>
</evidence>
<dbReference type="InterPro" id="IPR000524">
    <property type="entry name" value="Tscrpt_reg_HTH_GntR"/>
</dbReference>
<dbReference type="Pfam" id="PF00392">
    <property type="entry name" value="GntR"/>
    <property type="match status" value="1"/>
</dbReference>
<dbReference type="Pfam" id="PF07729">
    <property type="entry name" value="FCD"/>
    <property type="match status" value="1"/>
</dbReference>
<evidence type="ECO:0000313" key="6">
    <source>
        <dbReference type="EMBL" id="NPT55073.1"/>
    </source>
</evidence>
<dbReference type="SUPFAM" id="SSF46785">
    <property type="entry name" value="Winged helix' DNA-binding domain"/>
    <property type="match status" value="1"/>
</dbReference>
<dbReference type="InterPro" id="IPR011711">
    <property type="entry name" value="GntR_C"/>
</dbReference>